<evidence type="ECO:0000313" key="1">
    <source>
        <dbReference type="EMBL" id="KAL1199074.1"/>
    </source>
</evidence>
<reference evidence="1 2" key="1">
    <citation type="submission" date="2024-04" db="EMBL/GenBank/DDBJ databases">
        <title>Genome assembly C_amara_ONT_v2.</title>
        <authorList>
            <person name="Yant L."/>
            <person name="Moore C."/>
            <person name="Slenker M."/>
        </authorList>
    </citation>
    <scope>NUCLEOTIDE SEQUENCE [LARGE SCALE GENOMIC DNA]</scope>
    <source>
        <tissue evidence="1">Leaf</tissue>
    </source>
</reference>
<dbReference type="Proteomes" id="UP001558713">
    <property type="component" value="Unassembled WGS sequence"/>
</dbReference>
<protein>
    <submittedName>
        <fullName evidence="1">Uncharacterized protein</fullName>
    </submittedName>
</protein>
<organism evidence="1 2">
    <name type="scientific">Cardamine amara subsp. amara</name>
    <dbReference type="NCBI Taxonomy" id="228776"/>
    <lineage>
        <taxon>Eukaryota</taxon>
        <taxon>Viridiplantae</taxon>
        <taxon>Streptophyta</taxon>
        <taxon>Embryophyta</taxon>
        <taxon>Tracheophyta</taxon>
        <taxon>Spermatophyta</taxon>
        <taxon>Magnoliopsida</taxon>
        <taxon>eudicotyledons</taxon>
        <taxon>Gunneridae</taxon>
        <taxon>Pentapetalae</taxon>
        <taxon>rosids</taxon>
        <taxon>malvids</taxon>
        <taxon>Brassicales</taxon>
        <taxon>Brassicaceae</taxon>
        <taxon>Cardamineae</taxon>
        <taxon>Cardamine</taxon>
    </lineage>
</organism>
<dbReference type="AlphaFoldDB" id="A0ABD1A7L8"/>
<sequence length="113" mass="12876">MILNSGFDSTITFFFVLSASKCIEEDAEEWVMAQIVEQEIKENNTTEDEAKDGWEPPPISWNKCNIGVVWFKKKQVAEIGWVLRNEEGVVLLHSRQAFTGVESKGEAYLKTFS</sequence>
<gene>
    <name evidence="1" type="ORF">V5N11_028409</name>
</gene>
<dbReference type="EMBL" id="JBANAX010000655">
    <property type="protein sequence ID" value="KAL1199074.1"/>
    <property type="molecule type" value="Genomic_DNA"/>
</dbReference>
<evidence type="ECO:0000313" key="2">
    <source>
        <dbReference type="Proteomes" id="UP001558713"/>
    </source>
</evidence>
<keyword evidence="2" id="KW-1185">Reference proteome</keyword>
<accession>A0ABD1A7L8</accession>
<proteinExistence type="predicted"/>
<comment type="caution">
    <text evidence="1">The sequence shown here is derived from an EMBL/GenBank/DDBJ whole genome shotgun (WGS) entry which is preliminary data.</text>
</comment>
<name>A0ABD1A7L8_CARAN</name>